<reference evidence="4 5" key="1">
    <citation type="submission" date="2016-03" db="EMBL/GenBank/DDBJ databases">
        <authorList>
            <person name="Ploux O."/>
        </authorList>
    </citation>
    <scope>NUCLEOTIDE SEQUENCE [LARGE SCALE GENOMIC DNA]</scope>
    <source>
        <strain evidence="4 5">UAMH 11012</strain>
    </source>
</reference>
<evidence type="ECO:0000256" key="1">
    <source>
        <dbReference type="PROSITE-ProRule" id="PRU00076"/>
    </source>
</evidence>
<keyword evidence="2" id="KW-0732">Signal</keyword>
<accession>A0A1L7XKA7</accession>
<keyword evidence="1" id="KW-0245">EGF-like domain</keyword>
<keyword evidence="5" id="KW-1185">Reference proteome</keyword>
<sequence>MYLLGSLGQHITMKTLALLTSVPTLLWAVTSSSTSPSAFTCTSSLDCSLNGICSPKTSTCACDPGWTSPSCGALDLLPAKLGTGYNLTSVNTSSWGSKIVHDPQNHHLFHLFLAEFTHSCGLDYWSPYSRIVHATSAVGPAGPYTFDSEVVGTFAHNPTVIYSPADSKYLLYYIGCPQTVNPTCTSPQFTCGPGNTINGESGISVASSTDLYTWTTHGQILQGANDDAWDADITNPSPFPLFGTGGVESAAEMLLVYRGCPYNCSGDELISLSTASSFLGPYEKIRPPDPLFPEGNEDPFVWRDKRGHWHMLLHSLEPEGGFGSGPKVGRHAFAEKLDGPWTFDNQTLAFSTHVEFEGSEAKDYYRRERPQLFFSEDGKMRPLYLTTGVQEVNSPMSYSFIQPIEGAKEYEESLGF</sequence>
<evidence type="ECO:0000313" key="4">
    <source>
        <dbReference type="EMBL" id="CZR65495.1"/>
    </source>
</evidence>
<feature type="signal peptide" evidence="2">
    <location>
        <begin position="1"/>
        <end position="28"/>
    </location>
</feature>
<dbReference type="Proteomes" id="UP000184330">
    <property type="component" value="Unassembled WGS sequence"/>
</dbReference>
<dbReference type="InterPro" id="IPR000742">
    <property type="entry name" value="EGF"/>
</dbReference>
<dbReference type="Gene3D" id="2.115.10.20">
    <property type="entry name" value="Glycosyl hydrolase domain, family 43"/>
    <property type="match status" value="1"/>
</dbReference>
<evidence type="ECO:0000256" key="2">
    <source>
        <dbReference type="SAM" id="SignalP"/>
    </source>
</evidence>
<dbReference type="OrthoDB" id="6130531at2759"/>
<feature type="domain" description="EGF-like" evidence="3">
    <location>
        <begin position="37"/>
        <end position="72"/>
    </location>
</feature>
<feature type="chain" id="PRO_5012046931" description="EGF-like domain-containing protein" evidence="2">
    <location>
        <begin position="29"/>
        <end position="416"/>
    </location>
</feature>
<keyword evidence="1" id="KW-1015">Disulfide bond</keyword>
<evidence type="ECO:0000313" key="5">
    <source>
        <dbReference type="Proteomes" id="UP000184330"/>
    </source>
</evidence>
<evidence type="ECO:0000259" key="3">
    <source>
        <dbReference type="PROSITE" id="PS50026"/>
    </source>
</evidence>
<feature type="disulfide bond" evidence="1">
    <location>
        <begin position="62"/>
        <end position="71"/>
    </location>
</feature>
<proteinExistence type="predicted"/>
<dbReference type="AlphaFoldDB" id="A0A1L7XKA7"/>
<organism evidence="4 5">
    <name type="scientific">Phialocephala subalpina</name>
    <dbReference type="NCBI Taxonomy" id="576137"/>
    <lineage>
        <taxon>Eukaryota</taxon>
        <taxon>Fungi</taxon>
        <taxon>Dikarya</taxon>
        <taxon>Ascomycota</taxon>
        <taxon>Pezizomycotina</taxon>
        <taxon>Leotiomycetes</taxon>
        <taxon>Helotiales</taxon>
        <taxon>Mollisiaceae</taxon>
        <taxon>Phialocephala</taxon>
        <taxon>Phialocephala fortinii species complex</taxon>
    </lineage>
</organism>
<dbReference type="PROSITE" id="PS01186">
    <property type="entry name" value="EGF_2"/>
    <property type="match status" value="1"/>
</dbReference>
<dbReference type="EMBL" id="FJOG01000031">
    <property type="protein sequence ID" value="CZR65495.1"/>
    <property type="molecule type" value="Genomic_DNA"/>
</dbReference>
<dbReference type="CDD" id="cd08994">
    <property type="entry name" value="GH43_62_32_68_117_130-like"/>
    <property type="match status" value="1"/>
</dbReference>
<dbReference type="InterPro" id="IPR023296">
    <property type="entry name" value="Glyco_hydro_beta-prop_sf"/>
</dbReference>
<dbReference type="PROSITE" id="PS50026">
    <property type="entry name" value="EGF_3"/>
    <property type="match status" value="1"/>
</dbReference>
<name>A0A1L7XKA7_9HELO</name>
<dbReference type="SUPFAM" id="SSF75005">
    <property type="entry name" value="Arabinanase/levansucrase/invertase"/>
    <property type="match status" value="1"/>
</dbReference>
<comment type="caution">
    <text evidence="1">Lacks conserved residue(s) required for the propagation of feature annotation.</text>
</comment>
<gene>
    <name evidence="4" type="ORF">PAC_15395</name>
</gene>
<protein>
    <recommendedName>
        <fullName evidence="3">EGF-like domain-containing protein</fullName>
    </recommendedName>
</protein>